<dbReference type="EMBL" id="BK067789">
    <property type="protein sequence ID" value="DBA52044.1"/>
    <property type="molecule type" value="Genomic_DNA"/>
</dbReference>
<evidence type="ECO:0000256" key="1">
    <source>
        <dbReference type="SAM" id="Coils"/>
    </source>
</evidence>
<reference evidence="2" key="2">
    <citation type="submission" date="2024-03" db="EMBL/GenBank/DDBJ databases">
        <authorList>
            <person name="Ni Y."/>
            <person name="Xu T."/>
            <person name="Yan S."/>
            <person name="Chen L."/>
            <person name="Wang Y."/>
        </authorList>
    </citation>
    <scope>NUCLEOTIDE SEQUENCE</scope>
    <source>
        <strain evidence="2">NMC1</strain>
    </source>
</reference>
<accession>A0AAT9J9U9</accession>
<proteinExistence type="predicted"/>
<feature type="coiled-coil region" evidence="1">
    <location>
        <begin position="104"/>
        <end position="131"/>
    </location>
</feature>
<keyword evidence="1" id="KW-0175">Coiled coil</keyword>
<organism evidence="2">
    <name type="scientific">Nitrosopumilaceae spindle-shaped virus</name>
    <dbReference type="NCBI Taxonomy" id="3065433"/>
    <lineage>
        <taxon>Viruses</taxon>
    </lineage>
</organism>
<sequence length="338" mass="39732">MIEIIMLLMLGGDTDMSTQLAFNVDEQNETVDMLQTEYDILQEELTLIQTDMNVKYAEWIKLKYLEENNNDSDAVQHYHHSNTGIAKDEWRAMNSDMEDMRDRLDELKFELDTEIVLLEKMEKDLENLLKANSDTVRYSNTSISLSKNCQTMIKYELYTKCPTYRELFDMFDNSDPTVSGMMVDYGYDISREDIMKKHWKFYETYDDFELVVVDPDSDFQHKSINIEIQPRAFTSLALIGDSNTKNWTNESYTTWHNFKVDDNCKRIMVAPDLELIAEAVEFARNNCDGEMTLLENKTVKRESTEWSDRDWRSSPALVYQDWLRNAIENNKGLRLGLD</sequence>
<feature type="coiled-coil region" evidence="1">
    <location>
        <begin position="24"/>
        <end position="51"/>
    </location>
</feature>
<protein>
    <submittedName>
        <fullName evidence="2">ORF5</fullName>
    </submittedName>
</protein>
<evidence type="ECO:0000313" key="2">
    <source>
        <dbReference type="EMBL" id="DBA52044.1"/>
    </source>
</evidence>
<name>A0AAT9J9U9_9VIRU</name>
<reference evidence="2" key="1">
    <citation type="journal article" date="2024" name="Environ. Microbiol. Rep.">
        <title>Hiding in plain sight: The discovery of complete genomes of 11 hypothetical spindle-shaped viruses that putatively infect mesophilic ammonia-oxidizing archaea.</title>
        <authorList>
            <person name="Ni Y."/>
            <person name="Xu T."/>
            <person name="Yan S."/>
            <person name="Chen L."/>
            <person name="Wang Y."/>
        </authorList>
    </citation>
    <scope>NUCLEOTIDE SEQUENCE</scope>
    <source>
        <strain evidence="2">NMC1</strain>
    </source>
</reference>